<dbReference type="EMBL" id="JAHQIW010007135">
    <property type="protein sequence ID" value="KAJ1372390.1"/>
    <property type="molecule type" value="Genomic_DNA"/>
</dbReference>
<dbReference type="Proteomes" id="UP001196413">
    <property type="component" value="Unassembled WGS sequence"/>
</dbReference>
<comment type="caution">
    <text evidence="1">The sequence shown here is derived from an EMBL/GenBank/DDBJ whole genome shotgun (WGS) entry which is preliminary data.</text>
</comment>
<reference evidence="1" key="1">
    <citation type="submission" date="2021-06" db="EMBL/GenBank/DDBJ databases">
        <title>Parelaphostrongylus tenuis whole genome reference sequence.</title>
        <authorList>
            <person name="Garwood T.J."/>
            <person name="Larsen P.A."/>
            <person name="Fountain-Jones N.M."/>
            <person name="Garbe J.R."/>
            <person name="Macchietto M.G."/>
            <person name="Kania S.A."/>
            <person name="Gerhold R.W."/>
            <person name="Richards J.E."/>
            <person name="Wolf T.M."/>
        </authorList>
    </citation>
    <scope>NUCLEOTIDE SEQUENCE</scope>
    <source>
        <strain evidence="1">MNPRO001-30</strain>
        <tissue evidence="1">Meninges</tissue>
    </source>
</reference>
<gene>
    <name evidence="1" type="ORF">KIN20_034536</name>
</gene>
<protein>
    <submittedName>
        <fullName evidence="1">Uncharacterized protein</fullName>
    </submittedName>
</protein>
<dbReference type="AlphaFoldDB" id="A0AAD5RAD5"/>
<accession>A0AAD5RAD5</accession>
<evidence type="ECO:0000313" key="1">
    <source>
        <dbReference type="EMBL" id="KAJ1372390.1"/>
    </source>
</evidence>
<organism evidence="1 2">
    <name type="scientific">Parelaphostrongylus tenuis</name>
    <name type="common">Meningeal worm</name>
    <dbReference type="NCBI Taxonomy" id="148309"/>
    <lineage>
        <taxon>Eukaryota</taxon>
        <taxon>Metazoa</taxon>
        <taxon>Ecdysozoa</taxon>
        <taxon>Nematoda</taxon>
        <taxon>Chromadorea</taxon>
        <taxon>Rhabditida</taxon>
        <taxon>Rhabditina</taxon>
        <taxon>Rhabditomorpha</taxon>
        <taxon>Strongyloidea</taxon>
        <taxon>Metastrongylidae</taxon>
        <taxon>Parelaphostrongylus</taxon>
    </lineage>
</organism>
<name>A0AAD5RAD5_PARTN</name>
<proteinExistence type="predicted"/>
<sequence>MELSSEQINLSMMHEWLLGSNAAMASESINLAWGEDTVGKSTEMFNEGEENLADQRRLGRSKLVDRQAVLEASEKNPLPRLGCWLMSLNFMLAGSSLSKKWQEVVEVEGEYFDY</sequence>
<keyword evidence="2" id="KW-1185">Reference proteome</keyword>
<evidence type="ECO:0000313" key="2">
    <source>
        <dbReference type="Proteomes" id="UP001196413"/>
    </source>
</evidence>